<feature type="domain" description="Aspartate/ornithine carbamoyltransferase carbamoyl-P binding" evidence="9">
    <location>
        <begin position="8"/>
        <end position="148"/>
    </location>
</feature>
<dbReference type="PRINTS" id="PR00101">
    <property type="entry name" value="ATCASE"/>
</dbReference>
<feature type="binding site" evidence="7">
    <location>
        <position position="267"/>
    </location>
    <ligand>
        <name>carbamoyl phosphate</name>
        <dbReference type="ChEBI" id="CHEBI:58228"/>
    </ligand>
</feature>
<dbReference type="NCBIfam" id="TIGR00670">
    <property type="entry name" value="asp_carb_tr"/>
    <property type="match status" value="1"/>
</dbReference>
<evidence type="ECO:0000256" key="5">
    <source>
        <dbReference type="ARBA" id="ARBA00043884"/>
    </source>
</evidence>
<dbReference type="FunFam" id="3.40.50.1370:FF:000002">
    <property type="entry name" value="Aspartate carbamoyltransferase 2"/>
    <property type="match status" value="1"/>
</dbReference>
<evidence type="ECO:0000256" key="2">
    <source>
        <dbReference type="ARBA" id="ARBA00008896"/>
    </source>
</evidence>
<dbReference type="InterPro" id="IPR036901">
    <property type="entry name" value="Asp/Orn_carbamoylTrfase_sf"/>
</dbReference>
<evidence type="ECO:0000256" key="1">
    <source>
        <dbReference type="ARBA" id="ARBA00004852"/>
    </source>
</evidence>
<feature type="binding site" evidence="7">
    <location>
        <position position="268"/>
    </location>
    <ligand>
        <name>carbamoyl phosphate</name>
        <dbReference type="ChEBI" id="CHEBI:58228"/>
    </ligand>
</feature>
<dbReference type="InterPro" id="IPR002082">
    <property type="entry name" value="Asp_carbamoyltransf"/>
</dbReference>
<dbReference type="InterPro" id="IPR006131">
    <property type="entry name" value="Asp_carbamoyltransf_Asp/Orn-bd"/>
</dbReference>
<dbReference type="EMBL" id="LT981265">
    <property type="protein sequence ID" value="SPC33275.1"/>
    <property type="molecule type" value="Genomic_DNA"/>
</dbReference>
<dbReference type="HAMAP" id="MF_00001">
    <property type="entry name" value="Asp_carb_tr"/>
    <property type="match status" value="1"/>
</dbReference>
<dbReference type="InterPro" id="IPR006130">
    <property type="entry name" value="Asp/Orn_carbamoylTrfase"/>
</dbReference>
<comment type="subunit">
    <text evidence="7">Heterooligomer of catalytic and regulatory chains.</text>
</comment>
<dbReference type="InterPro" id="IPR006132">
    <property type="entry name" value="Asp/Orn_carbamoyltranf_P-bd"/>
</dbReference>
<evidence type="ECO:0000313" key="11">
    <source>
        <dbReference type="Proteomes" id="UP000236248"/>
    </source>
</evidence>
<gene>
    <name evidence="7 10" type="primary">pyrB</name>
    <name evidence="10" type="ORF">NCAV_0075</name>
</gene>
<dbReference type="GO" id="GO:0044205">
    <property type="term" value="P:'de novo' UMP biosynthetic process"/>
    <property type="evidence" value="ECO:0007669"/>
    <property type="project" value="UniProtKB-UniRule"/>
</dbReference>
<dbReference type="GO" id="GO:0006207">
    <property type="term" value="P:'de novo' pyrimidine nucleobase biosynthetic process"/>
    <property type="evidence" value="ECO:0007669"/>
    <property type="project" value="InterPro"/>
</dbReference>
<feature type="binding site" evidence="7">
    <location>
        <position position="169"/>
    </location>
    <ligand>
        <name>L-aspartate</name>
        <dbReference type="ChEBI" id="CHEBI:29991"/>
    </ligand>
</feature>
<feature type="binding site" evidence="7">
    <location>
        <position position="228"/>
    </location>
    <ligand>
        <name>L-aspartate</name>
        <dbReference type="ChEBI" id="CHEBI:29991"/>
    </ligand>
</feature>
<dbReference type="Proteomes" id="UP000236248">
    <property type="component" value="Chromosome NCAV"/>
</dbReference>
<dbReference type="KEGG" id="ncv:NCAV_0075"/>
<name>A0A2K5ANQ7_9ARCH</name>
<feature type="domain" description="Aspartate/ornithine carbamoyltransferase Asp/Orn-binding" evidence="8">
    <location>
        <begin position="155"/>
        <end position="302"/>
    </location>
</feature>
<evidence type="ECO:0000256" key="4">
    <source>
        <dbReference type="ARBA" id="ARBA00022975"/>
    </source>
</evidence>
<keyword evidence="4 7" id="KW-0665">Pyrimidine biosynthesis</keyword>
<keyword evidence="11" id="KW-1185">Reference proteome</keyword>
<evidence type="ECO:0000313" key="10">
    <source>
        <dbReference type="EMBL" id="SPC33275.1"/>
    </source>
</evidence>
<dbReference type="GO" id="GO:0004070">
    <property type="term" value="F:aspartate carbamoyltransferase activity"/>
    <property type="evidence" value="ECO:0007669"/>
    <property type="project" value="UniProtKB-UniRule"/>
</dbReference>
<evidence type="ECO:0000256" key="6">
    <source>
        <dbReference type="ARBA" id="ARBA00048859"/>
    </source>
</evidence>
<evidence type="ECO:0000256" key="3">
    <source>
        <dbReference type="ARBA" id="ARBA00022679"/>
    </source>
</evidence>
<proteinExistence type="inferred from homology"/>
<feature type="binding site" evidence="7">
    <location>
        <position position="108"/>
    </location>
    <ligand>
        <name>carbamoyl phosphate</name>
        <dbReference type="ChEBI" id="CHEBI:58228"/>
    </ligand>
</feature>
<sequence>MDNPFYRRDVISTRDIARDELEMLFKATDRIREMSMQERLSICKGKVLCYLFFEPSTRTRLSFEIAMASIGGTSIGIASGKESSMEKGESLVDTIRVVDSYSDVIVLRHWLDGSARLAAEVAEKPVINAGSGAEEHPTQAMLDLYTMMKEKGRIDGLKIGIVGDLKYSRTVYSLLYALARYSVEVHLIAPPMLRIRRESLYALDSLHIKEHDSIDEVIDVLDVIYVTRIQRERFPDPHEYEKVKHSYIIDGRVLEDAKSDAILLHPLPRVDEVAYEVDSDSRARYFKQASYGKDVRAALLALIINPNLPV</sequence>
<comment type="function">
    <text evidence="5 7">Catalyzes the condensation of carbamoyl phosphate and aspartate to form carbamoyl aspartate and inorganic phosphate, the committed step in the de novo pyrimidine nucleotide biosynthesis pathway.</text>
</comment>
<dbReference type="Pfam" id="PF00185">
    <property type="entry name" value="OTCace"/>
    <property type="match status" value="1"/>
</dbReference>
<evidence type="ECO:0000256" key="7">
    <source>
        <dbReference type="HAMAP-Rule" id="MF_00001"/>
    </source>
</evidence>
<dbReference type="GeneID" id="41594181"/>
<dbReference type="RefSeq" id="WP_103286422.1">
    <property type="nucleotide sequence ID" value="NZ_LT981265.1"/>
</dbReference>
<dbReference type="EC" id="2.1.3.2" evidence="7"/>
<dbReference type="PROSITE" id="PS00097">
    <property type="entry name" value="CARBAMOYLTRANSFERASE"/>
    <property type="match status" value="1"/>
</dbReference>
<accession>A0A2K5ANQ7</accession>
<reference evidence="11" key="1">
    <citation type="submission" date="2018-01" db="EMBL/GenBank/DDBJ databases">
        <authorList>
            <person name="Kerou L M."/>
        </authorList>
    </citation>
    <scope>NUCLEOTIDE SEQUENCE [LARGE SCALE GENOMIC DNA]</scope>
    <source>
        <strain evidence="11">SCU2</strain>
    </source>
</reference>
<feature type="binding site" evidence="7">
    <location>
        <position position="59"/>
    </location>
    <ligand>
        <name>carbamoyl phosphate</name>
        <dbReference type="ChEBI" id="CHEBI:58228"/>
    </ligand>
</feature>
<evidence type="ECO:0000259" key="9">
    <source>
        <dbReference type="Pfam" id="PF02729"/>
    </source>
</evidence>
<keyword evidence="3 7" id="KW-0808">Transferase</keyword>
<feature type="binding site" evidence="7">
    <location>
        <position position="139"/>
    </location>
    <ligand>
        <name>carbamoyl phosphate</name>
        <dbReference type="ChEBI" id="CHEBI:58228"/>
    </ligand>
</feature>
<dbReference type="GO" id="GO:0006520">
    <property type="term" value="P:amino acid metabolic process"/>
    <property type="evidence" value="ECO:0007669"/>
    <property type="project" value="InterPro"/>
</dbReference>
<dbReference type="Pfam" id="PF02729">
    <property type="entry name" value="OTCace_N"/>
    <property type="match status" value="1"/>
</dbReference>
<dbReference type="PANTHER" id="PTHR45753:SF6">
    <property type="entry name" value="ASPARTATE CARBAMOYLTRANSFERASE"/>
    <property type="match status" value="1"/>
</dbReference>
<feature type="binding site" evidence="7">
    <location>
        <position position="87"/>
    </location>
    <ligand>
        <name>L-aspartate</name>
        <dbReference type="ChEBI" id="CHEBI:29991"/>
    </ligand>
</feature>
<feature type="binding site" evidence="7">
    <location>
        <position position="136"/>
    </location>
    <ligand>
        <name>carbamoyl phosphate</name>
        <dbReference type="ChEBI" id="CHEBI:58228"/>
    </ligand>
</feature>
<evidence type="ECO:0000259" key="8">
    <source>
        <dbReference type="Pfam" id="PF00185"/>
    </source>
</evidence>
<dbReference type="Gene3D" id="3.40.50.1370">
    <property type="entry name" value="Aspartate/ornithine carbamoyltransferase"/>
    <property type="match status" value="2"/>
</dbReference>
<comment type="pathway">
    <text evidence="1 7">Pyrimidine metabolism; UMP biosynthesis via de novo pathway; (S)-dihydroorotate from bicarbonate: step 2/3.</text>
</comment>
<dbReference type="AlphaFoldDB" id="A0A2K5ANQ7"/>
<protein>
    <recommendedName>
        <fullName evidence="7">Aspartate carbamoyltransferase</fullName>
        <ecNumber evidence="7">2.1.3.2</ecNumber>
    </recommendedName>
    <alternativeName>
        <fullName evidence="7">Aspartate transcarbamylase</fullName>
        <shortName evidence="7">ATCase</shortName>
    </alternativeName>
</protein>
<dbReference type="UniPathway" id="UPA00070">
    <property type="reaction ID" value="UER00116"/>
</dbReference>
<dbReference type="NCBIfam" id="NF002032">
    <property type="entry name" value="PRK00856.1"/>
    <property type="match status" value="1"/>
</dbReference>
<dbReference type="PRINTS" id="PR00100">
    <property type="entry name" value="AOTCASE"/>
</dbReference>
<comment type="similarity">
    <text evidence="2 7">Belongs to the aspartate/ornithine carbamoyltransferase superfamily. ATCase family.</text>
</comment>
<feature type="binding site" evidence="7">
    <location>
        <position position="58"/>
    </location>
    <ligand>
        <name>carbamoyl phosphate</name>
        <dbReference type="ChEBI" id="CHEBI:58228"/>
    </ligand>
</feature>
<organism evidence="10 11">
    <name type="scientific">Candidatus Nitrosocaldus cavascurensis</name>
    <dbReference type="NCBI Taxonomy" id="2058097"/>
    <lineage>
        <taxon>Archaea</taxon>
        <taxon>Nitrososphaerota</taxon>
        <taxon>Nitrososphaeria</taxon>
        <taxon>Candidatus Nitrosocaldales</taxon>
        <taxon>Candidatus Nitrosocaldaceae</taxon>
        <taxon>Candidatus Nitrosocaldus</taxon>
    </lineage>
</organism>
<dbReference type="SUPFAM" id="SSF53671">
    <property type="entry name" value="Aspartate/ornithine carbamoyltransferase"/>
    <property type="match status" value="1"/>
</dbReference>
<dbReference type="PANTHER" id="PTHR45753">
    <property type="entry name" value="ORNITHINE CARBAMOYLTRANSFERASE, MITOCHONDRIAL"/>
    <property type="match status" value="1"/>
</dbReference>
<dbReference type="GO" id="GO:0016597">
    <property type="term" value="F:amino acid binding"/>
    <property type="evidence" value="ECO:0007669"/>
    <property type="project" value="InterPro"/>
</dbReference>
<comment type="catalytic activity">
    <reaction evidence="6 7">
        <text>carbamoyl phosphate + L-aspartate = N-carbamoyl-L-aspartate + phosphate + H(+)</text>
        <dbReference type="Rhea" id="RHEA:20013"/>
        <dbReference type="ChEBI" id="CHEBI:15378"/>
        <dbReference type="ChEBI" id="CHEBI:29991"/>
        <dbReference type="ChEBI" id="CHEBI:32814"/>
        <dbReference type="ChEBI" id="CHEBI:43474"/>
        <dbReference type="ChEBI" id="CHEBI:58228"/>
        <dbReference type="EC" id="2.1.3.2"/>
    </reaction>
</comment>